<gene>
    <name evidence="1" type="primary">pxpA</name>
    <name evidence="2" type="ORF">ACFSUN_10465</name>
</gene>
<evidence type="ECO:0000256" key="1">
    <source>
        <dbReference type="HAMAP-Rule" id="MF_00691"/>
    </source>
</evidence>
<evidence type="ECO:0000313" key="2">
    <source>
        <dbReference type="EMBL" id="MFD2629200.1"/>
    </source>
</evidence>
<dbReference type="HAMAP" id="MF_00691">
    <property type="entry name" value="PxpA"/>
    <property type="match status" value="1"/>
</dbReference>
<dbReference type="InterPro" id="IPR011330">
    <property type="entry name" value="Glyco_hydro/deAcase_b/a-brl"/>
</dbReference>
<comment type="function">
    <text evidence="1">Catalyzes the cleavage of 5-oxoproline to form L-glutamate coupled to the hydrolysis of ATP to ADP and inorganic phosphate.</text>
</comment>
<dbReference type="NCBIfam" id="NF003814">
    <property type="entry name" value="PRK05406.1-3"/>
    <property type="match status" value="1"/>
</dbReference>
<proteinExistence type="inferred from homology"/>
<comment type="caution">
    <text evidence="2">The sequence shown here is derived from an EMBL/GenBank/DDBJ whole genome shotgun (WGS) entry which is preliminary data.</text>
</comment>
<dbReference type="NCBIfam" id="NF003816">
    <property type="entry name" value="PRK05406.1-5"/>
    <property type="match status" value="1"/>
</dbReference>
<dbReference type="EC" id="3.5.2.9" evidence="1"/>
<dbReference type="Pfam" id="PF03746">
    <property type="entry name" value="LamB_YcsF"/>
    <property type="match status" value="1"/>
</dbReference>
<dbReference type="SUPFAM" id="SSF88713">
    <property type="entry name" value="Glycoside hydrolase/deacetylase"/>
    <property type="match status" value="1"/>
</dbReference>
<dbReference type="Gene3D" id="3.20.20.370">
    <property type="entry name" value="Glycoside hydrolase/deacetylase"/>
    <property type="match status" value="1"/>
</dbReference>
<comment type="subunit">
    <text evidence="1">Forms a complex composed of PxpA, PxpB and PxpC.</text>
</comment>
<organism evidence="2 3">
    <name type="scientific">Oceanobacillus kapialis</name>
    <dbReference type="NCBI Taxonomy" id="481353"/>
    <lineage>
        <taxon>Bacteria</taxon>
        <taxon>Bacillati</taxon>
        <taxon>Bacillota</taxon>
        <taxon>Bacilli</taxon>
        <taxon>Bacillales</taxon>
        <taxon>Bacillaceae</taxon>
        <taxon>Oceanobacillus</taxon>
    </lineage>
</organism>
<comment type="similarity">
    <text evidence="1">Belongs to the LamB/PxpA family.</text>
</comment>
<name>A0ABW5Q0Z4_9BACI</name>
<dbReference type="Proteomes" id="UP001597451">
    <property type="component" value="Unassembled WGS sequence"/>
</dbReference>
<comment type="catalytic activity">
    <reaction evidence="1">
        <text>5-oxo-L-proline + ATP + 2 H2O = L-glutamate + ADP + phosphate + H(+)</text>
        <dbReference type="Rhea" id="RHEA:10348"/>
        <dbReference type="ChEBI" id="CHEBI:15377"/>
        <dbReference type="ChEBI" id="CHEBI:15378"/>
        <dbReference type="ChEBI" id="CHEBI:29985"/>
        <dbReference type="ChEBI" id="CHEBI:30616"/>
        <dbReference type="ChEBI" id="CHEBI:43474"/>
        <dbReference type="ChEBI" id="CHEBI:58402"/>
        <dbReference type="ChEBI" id="CHEBI:456216"/>
        <dbReference type="EC" id="3.5.2.9"/>
    </reaction>
</comment>
<reference evidence="3" key="1">
    <citation type="journal article" date="2019" name="Int. J. Syst. Evol. Microbiol.">
        <title>The Global Catalogue of Microorganisms (GCM) 10K type strain sequencing project: providing services to taxonomists for standard genome sequencing and annotation.</title>
        <authorList>
            <consortium name="The Broad Institute Genomics Platform"/>
            <consortium name="The Broad Institute Genome Sequencing Center for Infectious Disease"/>
            <person name="Wu L."/>
            <person name="Ma J."/>
        </authorList>
    </citation>
    <scope>NUCLEOTIDE SEQUENCE [LARGE SCALE GENOMIC DNA]</scope>
    <source>
        <strain evidence="3">TISTR 1858</strain>
    </source>
</reference>
<keyword evidence="1" id="KW-0547">Nucleotide-binding</keyword>
<sequence>MERKIDLNCDMGESFGAYTFGEDEALMKSITSANIACGAHAGDPNIMAYTVKLAKENGVSIGAHPGFPDLSGFGRRMIDFSPEEIYQMVVYQIGALHAFCRAHNVRMNHVKPHGAMYNLAAKNREVANAIAKAIADFDQELILFGLAGSYLLDEGEQAGLSVASEVFADRTYQDDGSLTPRNMEGALIETTQQAVEQVKQMLTEGVVTSIQGKHIPIKADTICVHGDGPSAVTFVKELNVSLQEEGITTASIKATE</sequence>
<dbReference type="EMBL" id="JBHUMX010000035">
    <property type="protein sequence ID" value="MFD2629200.1"/>
    <property type="molecule type" value="Genomic_DNA"/>
</dbReference>
<keyword evidence="1" id="KW-0067">ATP-binding</keyword>
<dbReference type="RefSeq" id="WP_379561968.1">
    <property type="nucleotide sequence ID" value="NZ_JBHUMX010000035.1"/>
</dbReference>
<dbReference type="CDD" id="cd10787">
    <property type="entry name" value="LamB_YcsF_like"/>
    <property type="match status" value="1"/>
</dbReference>
<keyword evidence="1" id="KW-0378">Hydrolase</keyword>
<protein>
    <recommendedName>
        <fullName evidence="1">5-oxoprolinase subunit A</fullName>
        <shortName evidence="1">5-OPase subunit A</shortName>
        <ecNumber evidence="1">3.5.2.9</ecNumber>
    </recommendedName>
    <alternativeName>
        <fullName evidence="1">5-oxoprolinase (ATP-hydrolyzing) subunit A</fullName>
    </alternativeName>
</protein>
<dbReference type="InterPro" id="IPR005501">
    <property type="entry name" value="LamB/YcsF/PxpA-like"/>
</dbReference>
<dbReference type="PANTHER" id="PTHR30292">
    <property type="entry name" value="UNCHARACTERIZED PROTEIN YBGL-RELATED"/>
    <property type="match status" value="1"/>
</dbReference>
<accession>A0ABW5Q0Z4</accession>
<evidence type="ECO:0000313" key="3">
    <source>
        <dbReference type="Proteomes" id="UP001597451"/>
    </source>
</evidence>
<dbReference type="PANTHER" id="PTHR30292:SF0">
    <property type="entry name" value="5-OXOPROLINASE SUBUNIT A"/>
    <property type="match status" value="1"/>
</dbReference>
<keyword evidence="3" id="KW-1185">Reference proteome</keyword>